<accession>A0A7C6Z7E2</accession>
<proteinExistence type="predicted"/>
<feature type="non-terminal residue" evidence="1">
    <location>
        <position position="1"/>
    </location>
</feature>
<dbReference type="EMBL" id="DUTF01000425">
    <property type="protein sequence ID" value="HHY29003.1"/>
    <property type="molecule type" value="Genomic_DNA"/>
</dbReference>
<gene>
    <name evidence="1" type="ORF">GX523_20095</name>
</gene>
<reference evidence="1 2" key="1">
    <citation type="journal article" date="2020" name="Biotechnol. Biofuels">
        <title>New insights from the biogas microbiome by comprehensive genome-resolved metagenomics of nearly 1600 species originating from multiple anaerobic digesters.</title>
        <authorList>
            <person name="Campanaro S."/>
            <person name="Treu L."/>
            <person name="Rodriguez-R L.M."/>
            <person name="Kovalovszki A."/>
            <person name="Ziels R.M."/>
            <person name="Maus I."/>
            <person name="Zhu X."/>
            <person name="Kougias P.G."/>
            <person name="Basile A."/>
            <person name="Luo G."/>
            <person name="Schluter A."/>
            <person name="Konstantinidis K.T."/>
            <person name="Angelidaki I."/>
        </authorList>
    </citation>
    <scope>NUCLEOTIDE SEQUENCE [LARGE SCALE GENOMIC DNA]</scope>
    <source>
        <strain evidence="1">AS05jafATM_4</strain>
    </source>
</reference>
<sequence>GAKVGWCGIGNGGAGGKGGLGGHNGGGGGSGATGAAVFEFPLRVTAGANLAVSIGGGGGGGGGGAGYGGGSNPGQPGAQGLVGNPGIMIISWYV</sequence>
<dbReference type="Proteomes" id="UP000553059">
    <property type="component" value="Unassembled WGS sequence"/>
</dbReference>
<evidence type="ECO:0000313" key="1">
    <source>
        <dbReference type="EMBL" id="HHY29003.1"/>
    </source>
</evidence>
<name>A0A7C6Z7E2_9FIRM</name>
<dbReference type="AlphaFoldDB" id="A0A7C6Z7E2"/>
<organism evidence="1 2">
    <name type="scientific">Desulfitobacterium dehalogenans</name>
    <dbReference type="NCBI Taxonomy" id="36854"/>
    <lineage>
        <taxon>Bacteria</taxon>
        <taxon>Bacillati</taxon>
        <taxon>Bacillota</taxon>
        <taxon>Clostridia</taxon>
        <taxon>Eubacteriales</taxon>
        <taxon>Desulfitobacteriaceae</taxon>
        <taxon>Desulfitobacterium</taxon>
    </lineage>
</organism>
<comment type="caution">
    <text evidence="1">The sequence shown here is derived from an EMBL/GenBank/DDBJ whole genome shotgun (WGS) entry which is preliminary data.</text>
</comment>
<evidence type="ECO:0000313" key="2">
    <source>
        <dbReference type="Proteomes" id="UP000553059"/>
    </source>
</evidence>
<protein>
    <submittedName>
        <fullName evidence="1">Uncharacterized protein</fullName>
    </submittedName>
</protein>